<dbReference type="InterPro" id="IPR004947">
    <property type="entry name" value="DNase_II"/>
</dbReference>
<protein>
    <submittedName>
        <fullName evidence="3">Uncharacterized protein</fullName>
    </submittedName>
</protein>
<sequence>MYCCLKNKEIKYEIALKYPRSVKYRIISKNTNGWKEEDDISNWVKMKYLQSKWDNYLVYNDEIANNTKTTDGHCKGILSWTNKKIGWLIHSVPKFPEKIGSAIQYEQLQYGQSFIYIEFSIIHLSEIIGQISKMNPNVYIGNNYIDKLSKCNEYKIYPILQNKIYHVSKSEKYEKDIYEDILVREFGDGCFVESWIRGKIIQDSENVKNIKELSGNVEETHDHSKFAVSFGKEKWVFIGDLNRMESQKKRGGGGILIKDDEIHGYFLELVMQKNK</sequence>
<evidence type="ECO:0000256" key="1">
    <source>
        <dbReference type="ARBA" id="ARBA00007527"/>
    </source>
</evidence>
<dbReference type="EMBL" id="MN739879">
    <property type="protein sequence ID" value="QHT75537.1"/>
    <property type="molecule type" value="Genomic_DNA"/>
</dbReference>
<keyword evidence="2" id="KW-0378">Hydrolase</keyword>
<organism evidence="3">
    <name type="scientific">viral metagenome</name>
    <dbReference type="NCBI Taxonomy" id="1070528"/>
    <lineage>
        <taxon>unclassified sequences</taxon>
        <taxon>metagenomes</taxon>
        <taxon>organismal metagenomes</taxon>
    </lineage>
</organism>
<proteinExistence type="inferred from homology"/>
<evidence type="ECO:0000256" key="2">
    <source>
        <dbReference type="ARBA" id="ARBA00022801"/>
    </source>
</evidence>
<dbReference type="GO" id="GO:0006309">
    <property type="term" value="P:apoptotic DNA fragmentation"/>
    <property type="evidence" value="ECO:0007669"/>
    <property type="project" value="TreeGrafter"/>
</dbReference>
<dbReference type="Pfam" id="PF03265">
    <property type="entry name" value="DNase_II"/>
    <property type="match status" value="1"/>
</dbReference>
<reference evidence="3" key="1">
    <citation type="journal article" date="2020" name="Nature">
        <title>Giant virus diversity and host interactions through global metagenomics.</title>
        <authorList>
            <person name="Schulz F."/>
            <person name="Roux S."/>
            <person name="Paez-Espino D."/>
            <person name="Jungbluth S."/>
            <person name="Walsh D.A."/>
            <person name="Denef V.J."/>
            <person name="McMahon K.D."/>
            <person name="Konstantinidis K.T."/>
            <person name="Eloe-Fadrosh E.A."/>
            <person name="Kyrpides N.C."/>
            <person name="Woyke T."/>
        </authorList>
    </citation>
    <scope>NUCLEOTIDE SEQUENCE</scope>
    <source>
        <strain evidence="3">GVMAG-M-3300023179-71</strain>
    </source>
</reference>
<dbReference type="GO" id="GO:0004531">
    <property type="term" value="F:deoxyribonuclease II activity"/>
    <property type="evidence" value="ECO:0007669"/>
    <property type="project" value="InterPro"/>
</dbReference>
<dbReference type="AlphaFoldDB" id="A0A6C0H549"/>
<comment type="similarity">
    <text evidence="1">Belongs to the DNase II family.</text>
</comment>
<accession>A0A6C0H549</accession>
<evidence type="ECO:0000313" key="3">
    <source>
        <dbReference type="EMBL" id="QHT75537.1"/>
    </source>
</evidence>
<dbReference type="PANTHER" id="PTHR10858">
    <property type="entry name" value="DEOXYRIBONUCLEASE II"/>
    <property type="match status" value="1"/>
</dbReference>
<dbReference type="PANTHER" id="PTHR10858:SF23">
    <property type="entry name" value="DEOXYRIBONUCLEASE II"/>
    <property type="match status" value="1"/>
</dbReference>
<name>A0A6C0H549_9ZZZZ</name>